<evidence type="ECO:0000256" key="1">
    <source>
        <dbReference type="SAM" id="Coils"/>
    </source>
</evidence>
<organism evidence="2 3">
    <name type="scientific">Thalassoglobus polymorphus</name>
    <dbReference type="NCBI Taxonomy" id="2527994"/>
    <lineage>
        <taxon>Bacteria</taxon>
        <taxon>Pseudomonadati</taxon>
        <taxon>Planctomycetota</taxon>
        <taxon>Planctomycetia</taxon>
        <taxon>Planctomycetales</taxon>
        <taxon>Planctomycetaceae</taxon>
        <taxon>Thalassoglobus</taxon>
    </lineage>
</organism>
<name>A0A517QNY9_9PLAN</name>
<accession>A0A517QNY9</accession>
<keyword evidence="3" id="KW-1185">Reference proteome</keyword>
<gene>
    <name evidence="2" type="ORF">Mal48_25670</name>
</gene>
<proteinExistence type="predicted"/>
<sequence length="133" mass="15535">MTLQNEMNSGIDLDEHSIEKNLLSLNALYLRGLQVLRKFDRPGDHVDYELQETMSAIQQAEVRAGWASESLFGLIRNSERLSTLVKEQERLISMLLNEVDALERKLKTQREQLLPKRDHQFQVKQMKAAYQKH</sequence>
<dbReference type="EMBL" id="CP036267">
    <property type="protein sequence ID" value="QDT33314.1"/>
    <property type="molecule type" value="Genomic_DNA"/>
</dbReference>
<keyword evidence="1" id="KW-0175">Coiled coil</keyword>
<feature type="coiled-coil region" evidence="1">
    <location>
        <begin position="85"/>
        <end position="112"/>
    </location>
</feature>
<dbReference type="RefSeq" id="WP_145199435.1">
    <property type="nucleotide sequence ID" value="NZ_CP036267.1"/>
</dbReference>
<dbReference type="AlphaFoldDB" id="A0A517QNY9"/>
<evidence type="ECO:0000313" key="3">
    <source>
        <dbReference type="Proteomes" id="UP000315724"/>
    </source>
</evidence>
<protein>
    <submittedName>
        <fullName evidence="2">Uncharacterized protein</fullName>
    </submittedName>
</protein>
<dbReference type="KEGG" id="tpol:Mal48_25670"/>
<dbReference type="Proteomes" id="UP000315724">
    <property type="component" value="Chromosome"/>
</dbReference>
<evidence type="ECO:0000313" key="2">
    <source>
        <dbReference type="EMBL" id="QDT33314.1"/>
    </source>
</evidence>
<reference evidence="2 3" key="1">
    <citation type="submission" date="2019-02" db="EMBL/GenBank/DDBJ databases">
        <title>Deep-cultivation of Planctomycetes and their phenomic and genomic characterization uncovers novel biology.</title>
        <authorList>
            <person name="Wiegand S."/>
            <person name="Jogler M."/>
            <person name="Boedeker C."/>
            <person name="Pinto D."/>
            <person name="Vollmers J."/>
            <person name="Rivas-Marin E."/>
            <person name="Kohn T."/>
            <person name="Peeters S.H."/>
            <person name="Heuer A."/>
            <person name="Rast P."/>
            <person name="Oberbeckmann S."/>
            <person name="Bunk B."/>
            <person name="Jeske O."/>
            <person name="Meyerdierks A."/>
            <person name="Storesund J.E."/>
            <person name="Kallscheuer N."/>
            <person name="Luecker S."/>
            <person name="Lage O.M."/>
            <person name="Pohl T."/>
            <person name="Merkel B.J."/>
            <person name="Hornburger P."/>
            <person name="Mueller R.-W."/>
            <person name="Bruemmer F."/>
            <person name="Labrenz M."/>
            <person name="Spormann A.M."/>
            <person name="Op den Camp H."/>
            <person name="Overmann J."/>
            <person name="Amann R."/>
            <person name="Jetten M.S.M."/>
            <person name="Mascher T."/>
            <person name="Medema M.H."/>
            <person name="Devos D.P."/>
            <person name="Kaster A.-K."/>
            <person name="Ovreas L."/>
            <person name="Rohde M."/>
            <person name="Galperin M.Y."/>
            <person name="Jogler C."/>
        </authorList>
    </citation>
    <scope>NUCLEOTIDE SEQUENCE [LARGE SCALE GENOMIC DNA]</scope>
    <source>
        <strain evidence="2 3">Mal48</strain>
    </source>
</reference>